<gene>
    <name evidence="1" type="ORF">U0070_020688</name>
</gene>
<evidence type="ECO:0000313" key="1">
    <source>
        <dbReference type="EMBL" id="KAK7833667.1"/>
    </source>
</evidence>
<reference evidence="1 2" key="1">
    <citation type="journal article" date="2023" name="bioRxiv">
        <title>Conserved and derived expression patterns and positive selection on dental genes reveal complex evolutionary context of ever-growing rodent molars.</title>
        <authorList>
            <person name="Calamari Z.T."/>
            <person name="Song A."/>
            <person name="Cohen E."/>
            <person name="Akter M."/>
            <person name="Roy R.D."/>
            <person name="Hallikas O."/>
            <person name="Christensen M.M."/>
            <person name="Li P."/>
            <person name="Marangoni P."/>
            <person name="Jernvall J."/>
            <person name="Klein O.D."/>
        </authorList>
    </citation>
    <scope>NUCLEOTIDE SEQUENCE [LARGE SCALE GENOMIC DNA]</scope>
    <source>
        <strain evidence="1">V071</strain>
    </source>
</reference>
<dbReference type="EMBL" id="JBBHLL010000006">
    <property type="protein sequence ID" value="KAK7833667.1"/>
    <property type="molecule type" value="Genomic_DNA"/>
</dbReference>
<dbReference type="AlphaFoldDB" id="A0AAW0K477"/>
<organism evidence="1 2">
    <name type="scientific">Myodes glareolus</name>
    <name type="common">Bank vole</name>
    <name type="synonym">Clethrionomys glareolus</name>
    <dbReference type="NCBI Taxonomy" id="447135"/>
    <lineage>
        <taxon>Eukaryota</taxon>
        <taxon>Metazoa</taxon>
        <taxon>Chordata</taxon>
        <taxon>Craniata</taxon>
        <taxon>Vertebrata</taxon>
        <taxon>Euteleostomi</taxon>
        <taxon>Mammalia</taxon>
        <taxon>Eutheria</taxon>
        <taxon>Euarchontoglires</taxon>
        <taxon>Glires</taxon>
        <taxon>Rodentia</taxon>
        <taxon>Myomorpha</taxon>
        <taxon>Muroidea</taxon>
        <taxon>Cricetidae</taxon>
        <taxon>Arvicolinae</taxon>
        <taxon>Myodes</taxon>
    </lineage>
</organism>
<sequence length="262" mass="29816">MSCMFESSDKDILQQLPWNRKHWSGDDQRRVCIGKDELKQLGWDSGYRHKFHVTFQRISSYYFFQFHGQSYTNILSHEGTARECCEAKGSVPYPTRNKSPFLPSPLLGLDTAMHFPALFNSPENSHMIHCKPHQQYTFQESTTFTEQTSTQRLKLILVIFHCVRAECILDVHEEKGFKPDNGVKDAGGFSEEAALVRRLKPRVFAKAAGPRHLSPGVSRCLANKGGKEAACFLLIFMTTETLRQSSSLLYIAELETASEFIT</sequence>
<name>A0AAW0K477_MYOGA</name>
<protein>
    <submittedName>
        <fullName evidence="1">Uncharacterized protein</fullName>
    </submittedName>
</protein>
<accession>A0AAW0K477</accession>
<proteinExistence type="predicted"/>
<dbReference type="Proteomes" id="UP001488838">
    <property type="component" value="Unassembled WGS sequence"/>
</dbReference>
<evidence type="ECO:0000313" key="2">
    <source>
        <dbReference type="Proteomes" id="UP001488838"/>
    </source>
</evidence>
<comment type="caution">
    <text evidence="1">The sequence shown here is derived from an EMBL/GenBank/DDBJ whole genome shotgun (WGS) entry which is preliminary data.</text>
</comment>
<keyword evidence="2" id="KW-1185">Reference proteome</keyword>